<evidence type="ECO:0000256" key="1">
    <source>
        <dbReference type="SAM" id="SignalP"/>
    </source>
</evidence>
<dbReference type="EMBL" id="QGGW01000006">
    <property type="protein sequence ID" value="PWK59772.1"/>
    <property type="molecule type" value="Genomic_DNA"/>
</dbReference>
<keyword evidence="3" id="KW-1185">Reference proteome</keyword>
<accession>A0A316GIE4</accession>
<proteinExistence type="predicted"/>
<dbReference type="OrthoDB" id="7907227at2"/>
<comment type="caution">
    <text evidence="2">The sequence shown here is derived from an EMBL/GenBank/DDBJ whole genome shotgun (WGS) entry which is preliminary data.</text>
</comment>
<evidence type="ECO:0000313" key="2">
    <source>
        <dbReference type="EMBL" id="PWK59772.1"/>
    </source>
</evidence>
<keyword evidence="1" id="KW-0732">Signal</keyword>
<evidence type="ECO:0000313" key="3">
    <source>
        <dbReference type="Proteomes" id="UP000245708"/>
    </source>
</evidence>
<dbReference type="RefSeq" id="WP_109668805.1">
    <property type="nucleotide sequence ID" value="NZ_QGGW01000006.1"/>
</dbReference>
<gene>
    <name evidence="2" type="ORF">C7455_10658</name>
</gene>
<dbReference type="AlphaFoldDB" id="A0A316GIE4"/>
<dbReference type="Proteomes" id="UP000245708">
    <property type="component" value="Unassembled WGS sequence"/>
</dbReference>
<reference evidence="2 3" key="1">
    <citation type="submission" date="2018-05" db="EMBL/GenBank/DDBJ databases">
        <title>Genomic Encyclopedia of Type Strains, Phase IV (KMG-IV): sequencing the most valuable type-strain genomes for metagenomic binning, comparative biology and taxonomic classification.</title>
        <authorList>
            <person name="Goeker M."/>
        </authorList>
    </citation>
    <scope>NUCLEOTIDE SEQUENCE [LARGE SCALE GENOMIC DNA]</scope>
    <source>
        <strain evidence="2 3">DSM 16097</strain>
    </source>
</reference>
<protein>
    <submittedName>
        <fullName evidence="2">Minor curlin subunit</fullName>
    </submittedName>
</protein>
<feature type="chain" id="PRO_5016403649" evidence="1">
    <location>
        <begin position="19"/>
        <end position="135"/>
    </location>
</feature>
<feature type="signal peptide" evidence="1">
    <location>
        <begin position="1"/>
        <end position="18"/>
    </location>
</feature>
<sequence length="135" mass="13835">MFRKTLTAAALVATTVFAGLPAAANGMFSFTVNASNAREANAIRAGLTLYQIHRGVESGAFVHQDGSLNGAAIRQVAGGGSIGVIHQDGNGHSAMLDQQGHGQSHGIFQYGNGANANVVQSSNGQSGLTFQFGFD</sequence>
<name>A0A316GIE4_9RHOB</name>
<organism evidence="2 3">
    <name type="scientific">Roseicyclus mahoneyensis</name>
    <dbReference type="NCBI Taxonomy" id="164332"/>
    <lineage>
        <taxon>Bacteria</taxon>
        <taxon>Pseudomonadati</taxon>
        <taxon>Pseudomonadota</taxon>
        <taxon>Alphaproteobacteria</taxon>
        <taxon>Rhodobacterales</taxon>
        <taxon>Roseobacteraceae</taxon>
        <taxon>Roseicyclus</taxon>
    </lineage>
</organism>